<dbReference type="Gene3D" id="1.10.1780.10">
    <property type="entry name" value="Clp, N-terminal domain"/>
    <property type="match status" value="1"/>
</dbReference>
<keyword evidence="1" id="KW-0677">Repeat</keyword>
<keyword evidence="3" id="KW-0378">Hydrolase</keyword>
<sequence length="189" mass="21009">MFERFTDRARQVIVAAQEESRLLAHAHIGTEHLLLGLWRDPDPAFAEALRPAEVDLPTLRARVEELVGRGEAAAPDHVPFTPRAKHVLELSLREAKALRHDSIDSGHIMLGLLREANGVAARILGGLGADLPSVRDRIILALGGGRPTAFRQPFRTRDTDRRLTAIEERLASVESLLHEVLKRLESPRQ</sequence>
<dbReference type="GO" id="GO:0006508">
    <property type="term" value="P:proteolysis"/>
    <property type="evidence" value="ECO:0007669"/>
    <property type="project" value="UniProtKB-KW"/>
</dbReference>
<dbReference type="SUPFAM" id="SSF81923">
    <property type="entry name" value="Double Clp-N motif"/>
    <property type="match status" value="1"/>
</dbReference>
<keyword evidence="4" id="KW-1185">Reference proteome</keyword>
<dbReference type="Pfam" id="PF02861">
    <property type="entry name" value="Clp_N"/>
    <property type="match status" value="1"/>
</dbReference>
<evidence type="ECO:0000259" key="2">
    <source>
        <dbReference type="PROSITE" id="PS51903"/>
    </source>
</evidence>
<feature type="domain" description="Clp R" evidence="2">
    <location>
        <begin position="2"/>
        <end position="145"/>
    </location>
</feature>
<keyword evidence="3" id="KW-0547">Nucleotide-binding</keyword>
<comment type="caution">
    <text evidence="3">The sequence shown here is derived from an EMBL/GenBank/DDBJ whole genome shotgun (WGS) entry which is preliminary data.</text>
</comment>
<protein>
    <submittedName>
        <fullName evidence="3">ATP-dependent Clp protease ATP-binding subunit ClpA</fullName>
    </submittedName>
</protein>
<evidence type="ECO:0000256" key="1">
    <source>
        <dbReference type="PROSITE-ProRule" id="PRU01251"/>
    </source>
</evidence>
<organism evidence="3 4">
    <name type="scientific">Actinomadura namibiensis</name>
    <dbReference type="NCBI Taxonomy" id="182080"/>
    <lineage>
        <taxon>Bacteria</taxon>
        <taxon>Bacillati</taxon>
        <taxon>Actinomycetota</taxon>
        <taxon>Actinomycetes</taxon>
        <taxon>Streptosporangiales</taxon>
        <taxon>Thermomonosporaceae</taxon>
        <taxon>Actinomadura</taxon>
    </lineage>
</organism>
<keyword evidence="3" id="KW-0645">Protease</keyword>
<dbReference type="PANTHER" id="PTHR47016:SF5">
    <property type="entry name" value="CLP DOMAIN SUPERFAMILY PROTEIN"/>
    <property type="match status" value="1"/>
</dbReference>
<proteinExistence type="predicted"/>
<dbReference type="PANTHER" id="PTHR47016">
    <property type="entry name" value="ATP-DEPENDENT CLP PROTEASE ATP-BINDING SUBUNIT CLPT1, CHLOROPLASTIC"/>
    <property type="match status" value="1"/>
</dbReference>
<dbReference type="InterPro" id="IPR044217">
    <property type="entry name" value="CLPT1/2"/>
</dbReference>
<dbReference type="AlphaFoldDB" id="A0A7W3QQG1"/>
<evidence type="ECO:0000313" key="3">
    <source>
        <dbReference type="EMBL" id="MBA8955675.1"/>
    </source>
</evidence>
<dbReference type="InterPro" id="IPR036628">
    <property type="entry name" value="Clp_N_dom_sf"/>
</dbReference>
<gene>
    <name evidence="3" type="ORF">HNR61_007351</name>
</gene>
<reference evidence="3 4" key="1">
    <citation type="submission" date="2020-08" db="EMBL/GenBank/DDBJ databases">
        <title>Genomic Encyclopedia of Type Strains, Phase IV (KMG-IV): sequencing the most valuable type-strain genomes for metagenomic binning, comparative biology and taxonomic classification.</title>
        <authorList>
            <person name="Goeker M."/>
        </authorList>
    </citation>
    <scope>NUCLEOTIDE SEQUENCE [LARGE SCALE GENOMIC DNA]</scope>
    <source>
        <strain evidence="3 4">DSM 44197</strain>
    </source>
</reference>
<dbReference type="GO" id="GO:0008233">
    <property type="term" value="F:peptidase activity"/>
    <property type="evidence" value="ECO:0007669"/>
    <property type="project" value="UniProtKB-KW"/>
</dbReference>
<dbReference type="GO" id="GO:0005524">
    <property type="term" value="F:ATP binding"/>
    <property type="evidence" value="ECO:0007669"/>
    <property type="project" value="UniProtKB-KW"/>
</dbReference>
<evidence type="ECO:0000313" key="4">
    <source>
        <dbReference type="Proteomes" id="UP000572680"/>
    </source>
</evidence>
<dbReference type="Proteomes" id="UP000572680">
    <property type="component" value="Unassembled WGS sequence"/>
</dbReference>
<dbReference type="InterPro" id="IPR004176">
    <property type="entry name" value="Clp_R_N"/>
</dbReference>
<dbReference type="PROSITE" id="PS51903">
    <property type="entry name" value="CLP_R"/>
    <property type="match status" value="1"/>
</dbReference>
<name>A0A7W3QQG1_ACTNM</name>
<dbReference type="EMBL" id="JACJIA010000012">
    <property type="protein sequence ID" value="MBA8955675.1"/>
    <property type="molecule type" value="Genomic_DNA"/>
</dbReference>
<dbReference type="RefSeq" id="WP_182847642.1">
    <property type="nucleotide sequence ID" value="NZ_BAAALP010000045.1"/>
</dbReference>
<accession>A0A7W3QQG1</accession>
<keyword evidence="3" id="KW-0067">ATP-binding</keyword>